<evidence type="ECO:0000259" key="9">
    <source>
        <dbReference type="PROSITE" id="PS50928"/>
    </source>
</evidence>
<feature type="region of interest" description="Disordered" evidence="8">
    <location>
        <begin position="1"/>
        <end position="37"/>
    </location>
</feature>
<dbReference type="SUPFAM" id="SSF161098">
    <property type="entry name" value="MetI-like"/>
    <property type="match status" value="1"/>
</dbReference>
<evidence type="ECO:0000256" key="6">
    <source>
        <dbReference type="ARBA" id="ARBA00023136"/>
    </source>
</evidence>
<feature type="transmembrane region" description="Helical" evidence="7">
    <location>
        <begin position="259"/>
        <end position="277"/>
    </location>
</feature>
<gene>
    <name evidence="10" type="ORF">GCM10009809_22060</name>
</gene>
<dbReference type="PANTHER" id="PTHR43386">
    <property type="entry name" value="OLIGOPEPTIDE TRANSPORT SYSTEM PERMEASE PROTEIN APPC"/>
    <property type="match status" value="1"/>
</dbReference>
<dbReference type="EMBL" id="BAAAPM010000003">
    <property type="protein sequence ID" value="GAA1725812.1"/>
    <property type="molecule type" value="Genomic_DNA"/>
</dbReference>
<organism evidence="10 11">
    <name type="scientific">Isoptericola hypogeus</name>
    <dbReference type="NCBI Taxonomy" id="300179"/>
    <lineage>
        <taxon>Bacteria</taxon>
        <taxon>Bacillati</taxon>
        <taxon>Actinomycetota</taxon>
        <taxon>Actinomycetes</taxon>
        <taxon>Micrococcales</taxon>
        <taxon>Promicromonosporaceae</taxon>
        <taxon>Isoptericola</taxon>
    </lineage>
</organism>
<dbReference type="CDD" id="cd06261">
    <property type="entry name" value="TM_PBP2"/>
    <property type="match status" value="1"/>
</dbReference>
<feature type="transmembrane region" description="Helical" evidence="7">
    <location>
        <begin position="231"/>
        <end position="253"/>
    </location>
</feature>
<name>A0ABP4VK35_9MICO</name>
<sequence length="326" mass="34367">MADTAADPTTSVSYETTDPAGLAPEAAHGPSRPARTRLGRTGQVLGRAFATVWANPKARVGLVMLAAFILMAIFAPLLAPYDPHDDSFGRNEAGSAAHWLGTTGAGEDVLSQLIYGARISLLVGFVAGGLSTLVAVAIGLSWGYLRGWGNDVVNFLVNLFLVMPGLPLMIIIAAYLQNGGLPMIILIVVITGWAWGARVLRSQTQSLRSRDFVTAAIFSGESSTRVIFREILPNMTSMIAGSFFGAATSAVLAESGLSFLGLGDMATVSWGSMIFWAQNSMAILTGQWILLFAPGLCIALLATSMTLVNFGVDGLSNPRLREGTGR</sequence>
<accession>A0ABP4VK35</accession>
<evidence type="ECO:0000256" key="7">
    <source>
        <dbReference type="RuleBase" id="RU363032"/>
    </source>
</evidence>
<comment type="similarity">
    <text evidence="7">Belongs to the binding-protein-dependent transport system permease family.</text>
</comment>
<feature type="transmembrane region" description="Helical" evidence="7">
    <location>
        <begin position="60"/>
        <end position="79"/>
    </location>
</feature>
<keyword evidence="11" id="KW-1185">Reference proteome</keyword>
<keyword evidence="3" id="KW-1003">Cell membrane</keyword>
<comment type="subcellular location">
    <subcellularLocation>
        <location evidence="1 7">Cell membrane</location>
        <topology evidence="1 7">Multi-pass membrane protein</topology>
    </subcellularLocation>
</comment>
<keyword evidence="4 7" id="KW-0812">Transmembrane</keyword>
<evidence type="ECO:0000313" key="11">
    <source>
        <dbReference type="Proteomes" id="UP001501138"/>
    </source>
</evidence>
<feature type="transmembrane region" description="Helical" evidence="7">
    <location>
        <begin position="181"/>
        <end position="200"/>
    </location>
</feature>
<dbReference type="RefSeq" id="WP_344248426.1">
    <property type="nucleotide sequence ID" value="NZ_BAAAPM010000003.1"/>
</dbReference>
<keyword evidence="2 7" id="KW-0813">Transport</keyword>
<dbReference type="Gene3D" id="1.10.3720.10">
    <property type="entry name" value="MetI-like"/>
    <property type="match status" value="1"/>
</dbReference>
<dbReference type="InterPro" id="IPR000515">
    <property type="entry name" value="MetI-like"/>
</dbReference>
<dbReference type="InterPro" id="IPR035906">
    <property type="entry name" value="MetI-like_sf"/>
</dbReference>
<feature type="domain" description="ABC transmembrane type-1" evidence="9">
    <location>
        <begin position="117"/>
        <end position="309"/>
    </location>
</feature>
<dbReference type="Pfam" id="PF00528">
    <property type="entry name" value="BPD_transp_1"/>
    <property type="match status" value="1"/>
</dbReference>
<dbReference type="PANTHER" id="PTHR43386:SF1">
    <property type="entry name" value="D,D-DIPEPTIDE TRANSPORT SYSTEM PERMEASE PROTEIN DDPC-RELATED"/>
    <property type="match status" value="1"/>
</dbReference>
<evidence type="ECO:0000256" key="8">
    <source>
        <dbReference type="SAM" id="MobiDB-lite"/>
    </source>
</evidence>
<feature type="compositionally biased region" description="Polar residues" evidence="8">
    <location>
        <begin position="7"/>
        <end position="16"/>
    </location>
</feature>
<dbReference type="Pfam" id="PF12911">
    <property type="entry name" value="OppC_N"/>
    <property type="match status" value="1"/>
</dbReference>
<dbReference type="InterPro" id="IPR025966">
    <property type="entry name" value="OppC_N"/>
</dbReference>
<comment type="caution">
    <text evidence="10">The sequence shown here is derived from an EMBL/GenBank/DDBJ whole genome shotgun (WGS) entry which is preliminary data.</text>
</comment>
<evidence type="ECO:0000256" key="4">
    <source>
        <dbReference type="ARBA" id="ARBA00022692"/>
    </source>
</evidence>
<keyword evidence="6 7" id="KW-0472">Membrane</keyword>
<dbReference type="Proteomes" id="UP001501138">
    <property type="component" value="Unassembled WGS sequence"/>
</dbReference>
<feature type="transmembrane region" description="Helical" evidence="7">
    <location>
        <begin position="289"/>
        <end position="312"/>
    </location>
</feature>
<evidence type="ECO:0000256" key="3">
    <source>
        <dbReference type="ARBA" id="ARBA00022475"/>
    </source>
</evidence>
<evidence type="ECO:0000313" key="10">
    <source>
        <dbReference type="EMBL" id="GAA1725812.1"/>
    </source>
</evidence>
<feature type="transmembrane region" description="Helical" evidence="7">
    <location>
        <begin position="119"/>
        <end position="145"/>
    </location>
</feature>
<evidence type="ECO:0000256" key="5">
    <source>
        <dbReference type="ARBA" id="ARBA00022989"/>
    </source>
</evidence>
<dbReference type="PROSITE" id="PS50928">
    <property type="entry name" value="ABC_TM1"/>
    <property type="match status" value="1"/>
</dbReference>
<dbReference type="InterPro" id="IPR050366">
    <property type="entry name" value="BP-dependent_transpt_permease"/>
</dbReference>
<protein>
    <recommendedName>
        <fullName evidence="9">ABC transmembrane type-1 domain-containing protein</fullName>
    </recommendedName>
</protein>
<evidence type="ECO:0000256" key="1">
    <source>
        <dbReference type="ARBA" id="ARBA00004651"/>
    </source>
</evidence>
<keyword evidence="5 7" id="KW-1133">Transmembrane helix</keyword>
<proteinExistence type="inferred from homology"/>
<evidence type="ECO:0000256" key="2">
    <source>
        <dbReference type="ARBA" id="ARBA00022448"/>
    </source>
</evidence>
<feature type="transmembrane region" description="Helical" evidence="7">
    <location>
        <begin position="152"/>
        <end position="175"/>
    </location>
</feature>
<reference evidence="11" key="1">
    <citation type="journal article" date="2019" name="Int. J. Syst. Evol. Microbiol.">
        <title>The Global Catalogue of Microorganisms (GCM) 10K type strain sequencing project: providing services to taxonomists for standard genome sequencing and annotation.</title>
        <authorList>
            <consortium name="The Broad Institute Genomics Platform"/>
            <consortium name="The Broad Institute Genome Sequencing Center for Infectious Disease"/>
            <person name="Wu L."/>
            <person name="Ma J."/>
        </authorList>
    </citation>
    <scope>NUCLEOTIDE SEQUENCE [LARGE SCALE GENOMIC DNA]</scope>
    <source>
        <strain evidence="11">JCM 15589</strain>
    </source>
</reference>